<reference evidence="1 2" key="1">
    <citation type="submission" date="2020-09" db="EMBL/GenBank/DDBJ databases">
        <title>De no assembly of potato wild relative species, Solanum commersonii.</title>
        <authorList>
            <person name="Cho K."/>
        </authorList>
    </citation>
    <scope>NUCLEOTIDE SEQUENCE [LARGE SCALE GENOMIC DNA]</scope>
    <source>
        <strain evidence="1">LZ3.2</strain>
        <tissue evidence="1">Leaf</tissue>
    </source>
</reference>
<evidence type="ECO:0000313" key="2">
    <source>
        <dbReference type="Proteomes" id="UP000824120"/>
    </source>
</evidence>
<name>A0A9J5XW95_SOLCO</name>
<gene>
    <name evidence="1" type="ORF">H5410_041688</name>
</gene>
<proteinExistence type="predicted"/>
<organism evidence="1 2">
    <name type="scientific">Solanum commersonii</name>
    <name type="common">Commerson's wild potato</name>
    <name type="synonym">Commerson's nightshade</name>
    <dbReference type="NCBI Taxonomy" id="4109"/>
    <lineage>
        <taxon>Eukaryota</taxon>
        <taxon>Viridiplantae</taxon>
        <taxon>Streptophyta</taxon>
        <taxon>Embryophyta</taxon>
        <taxon>Tracheophyta</taxon>
        <taxon>Spermatophyta</taxon>
        <taxon>Magnoliopsida</taxon>
        <taxon>eudicotyledons</taxon>
        <taxon>Gunneridae</taxon>
        <taxon>Pentapetalae</taxon>
        <taxon>asterids</taxon>
        <taxon>lamiids</taxon>
        <taxon>Solanales</taxon>
        <taxon>Solanaceae</taxon>
        <taxon>Solanoideae</taxon>
        <taxon>Solaneae</taxon>
        <taxon>Solanum</taxon>
    </lineage>
</organism>
<evidence type="ECO:0000313" key="1">
    <source>
        <dbReference type="EMBL" id="KAG5591174.1"/>
    </source>
</evidence>
<comment type="caution">
    <text evidence="1">The sequence shown here is derived from an EMBL/GenBank/DDBJ whole genome shotgun (WGS) entry which is preliminary data.</text>
</comment>
<accession>A0A9J5XW95</accession>
<dbReference type="Proteomes" id="UP000824120">
    <property type="component" value="Chromosome 8"/>
</dbReference>
<sequence length="92" mass="10321">MDFHDILSVESLADGETIKNITEDLLKLFIGVKLLTPEEAMSALTWEAFLKKSNLFIKTNACFVPNLVSTCSKVDKLIKRYAWLGVQDSCPI</sequence>
<protein>
    <submittedName>
        <fullName evidence="1">Uncharacterized protein</fullName>
    </submittedName>
</protein>
<dbReference type="AlphaFoldDB" id="A0A9J5XW95"/>
<keyword evidence="2" id="KW-1185">Reference proteome</keyword>
<dbReference type="EMBL" id="JACXVP010000008">
    <property type="protein sequence ID" value="KAG5591174.1"/>
    <property type="molecule type" value="Genomic_DNA"/>
</dbReference>